<name>A0A6B0UYT7_IXORI</name>
<proteinExistence type="predicted"/>
<dbReference type="AlphaFoldDB" id="A0A6B0UYT7"/>
<dbReference type="EMBL" id="GIFC01012789">
    <property type="protein sequence ID" value="MXU94872.1"/>
    <property type="molecule type" value="Transcribed_RNA"/>
</dbReference>
<sequence length="172" mass="18833">MAVILAEFWSSSTWPTAAPFLRCCVLFLEFVTSTRVRPSCSSATPLAPPIPLPRSNWRLPSSSISPRKASVIPTGPETLDRGGNFTWLARTRTADNVALGFSGGETGFRSVNRFAPRSMTAPYSQRKFIPRITSLSQSCRTTNFTGHVSPWASTRAVHLSICVMRCPPVVCI</sequence>
<evidence type="ECO:0000313" key="1">
    <source>
        <dbReference type="EMBL" id="MXU94872.1"/>
    </source>
</evidence>
<accession>A0A6B0UYT7</accession>
<protein>
    <submittedName>
        <fullName evidence="1">Uncharacterized protein</fullName>
    </submittedName>
</protein>
<organism evidence="1">
    <name type="scientific">Ixodes ricinus</name>
    <name type="common">Common tick</name>
    <name type="synonym">Acarus ricinus</name>
    <dbReference type="NCBI Taxonomy" id="34613"/>
    <lineage>
        <taxon>Eukaryota</taxon>
        <taxon>Metazoa</taxon>
        <taxon>Ecdysozoa</taxon>
        <taxon>Arthropoda</taxon>
        <taxon>Chelicerata</taxon>
        <taxon>Arachnida</taxon>
        <taxon>Acari</taxon>
        <taxon>Parasitiformes</taxon>
        <taxon>Ixodida</taxon>
        <taxon>Ixodoidea</taxon>
        <taxon>Ixodidae</taxon>
        <taxon>Ixodinae</taxon>
        <taxon>Ixodes</taxon>
    </lineage>
</organism>
<reference evidence="1" key="1">
    <citation type="submission" date="2019-12" db="EMBL/GenBank/DDBJ databases">
        <title>An insight into the sialome of adult female Ixodes ricinus ticks feeding for 6 days.</title>
        <authorList>
            <person name="Perner J."/>
            <person name="Ribeiro J.M.C."/>
        </authorList>
    </citation>
    <scope>NUCLEOTIDE SEQUENCE</scope>
    <source>
        <strain evidence="1">Semi-engorged</strain>
        <tissue evidence="1">Salivary glands</tissue>
    </source>
</reference>